<name>A0A1Q9A4B9_9HYPH</name>
<evidence type="ECO:0000256" key="1">
    <source>
        <dbReference type="PIRSR" id="PIRSR007531-1"/>
    </source>
</evidence>
<reference evidence="3 6" key="2">
    <citation type="submission" date="2020-08" db="EMBL/GenBank/DDBJ databases">
        <title>Genomic Encyclopedia of Type Strains, Phase IV (KMG-IV): sequencing the most valuable type-strain genomes for metagenomic binning, comparative biology and taxonomic classification.</title>
        <authorList>
            <person name="Goeker M."/>
        </authorList>
    </citation>
    <scope>NUCLEOTIDE SEQUENCE [LARGE SCALE GENOMIC DNA]</scope>
    <source>
        <strain evidence="3 6">DSM 100021</strain>
    </source>
</reference>
<dbReference type="AlphaFoldDB" id="A0A1Q9A4B9"/>
<evidence type="ECO:0000313" key="5">
    <source>
        <dbReference type="Proteomes" id="UP000185598"/>
    </source>
</evidence>
<sequence length="219" mass="24084">MPVAPWHDADLGQIVILNGAPRSGKTSIARVMLERFPGLWVNLGVDAQMAMIGERLKPGIGLRPGGEHPEKEGTVTRLYAALHEAIAAHSRLGIHVVADLGYHDDYSTPLHIVEDAVRRLACLPVLFVGVRCSLPAIMARRSASPVNGRAAYLQGSEQEPIPAPVQRWQTAVHEHHAYDLEIDTTDKTAEDCAQEILTLLNTRGPQPRCFERLMKLSQK</sequence>
<dbReference type="Pfam" id="PF07931">
    <property type="entry name" value="CPT"/>
    <property type="match status" value="1"/>
</dbReference>
<keyword evidence="5" id="KW-1185">Reference proteome</keyword>
<proteinExistence type="predicted"/>
<feature type="binding site" evidence="2">
    <location>
        <begin position="19"/>
        <end position="26"/>
    </location>
    <ligand>
        <name>ATP</name>
        <dbReference type="ChEBI" id="CHEBI:30616"/>
    </ligand>
</feature>
<dbReference type="SUPFAM" id="SSF52540">
    <property type="entry name" value="P-loop containing nucleoside triphosphate hydrolases"/>
    <property type="match status" value="1"/>
</dbReference>
<dbReference type="InterPro" id="IPR012853">
    <property type="entry name" value="CPT"/>
</dbReference>
<comment type="caution">
    <text evidence="4">The sequence shown here is derived from an EMBL/GenBank/DDBJ whole genome shotgun (WGS) entry which is preliminary data.</text>
</comment>
<dbReference type="RefSeq" id="WP_075615149.1">
    <property type="nucleotide sequence ID" value="NZ_JACIED010000001.1"/>
</dbReference>
<dbReference type="GO" id="GO:0016740">
    <property type="term" value="F:transferase activity"/>
    <property type="evidence" value="ECO:0007669"/>
    <property type="project" value="UniProtKB-KW"/>
</dbReference>
<dbReference type="PIRSF" id="PIRSF007531">
    <property type="entry name" value="CPT"/>
    <property type="match status" value="1"/>
</dbReference>
<dbReference type="GO" id="GO:0005524">
    <property type="term" value="F:ATP binding"/>
    <property type="evidence" value="ECO:0007669"/>
    <property type="project" value="InterPro"/>
</dbReference>
<gene>
    <name evidence="4" type="ORF">BJF91_20130</name>
    <name evidence="3" type="ORF">GGQ71_000647</name>
</gene>
<organism evidence="4 5">
    <name type="scientific">Allorhizobium taibaishanense</name>
    <dbReference type="NCBI Taxonomy" id="887144"/>
    <lineage>
        <taxon>Bacteria</taxon>
        <taxon>Pseudomonadati</taxon>
        <taxon>Pseudomonadota</taxon>
        <taxon>Alphaproteobacteria</taxon>
        <taxon>Hyphomicrobiales</taxon>
        <taxon>Rhizobiaceae</taxon>
        <taxon>Rhizobium/Agrobacterium group</taxon>
        <taxon>Allorhizobium</taxon>
    </lineage>
</organism>
<feature type="active site" evidence="1">
    <location>
        <position position="46"/>
    </location>
</feature>
<reference evidence="4 5" key="1">
    <citation type="submission" date="2016-09" db="EMBL/GenBank/DDBJ databases">
        <title>Rhizobium oryziradicis sp. nov., isolated from the root of rice.</title>
        <authorList>
            <person name="Zhao J."/>
            <person name="Zhang X."/>
        </authorList>
    </citation>
    <scope>NUCLEOTIDE SEQUENCE [LARGE SCALE GENOMIC DNA]</scope>
    <source>
        <strain evidence="4 5">14971</strain>
    </source>
</reference>
<dbReference type="EC" id="2.7.1.-" evidence="3"/>
<evidence type="ECO:0000256" key="2">
    <source>
        <dbReference type="PIRSR" id="PIRSR007531-2"/>
    </source>
</evidence>
<protein>
    <submittedName>
        <fullName evidence="3">Chloramphenicol 3-O phosphotransferase</fullName>
        <ecNumber evidence="3">2.7.1.-</ecNumber>
    </submittedName>
    <submittedName>
        <fullName evidence="4">Chloramphenicol phosphotransferase</fullName>
    </submittedName>
</protein>
<evidence type="ECO:0000313" key="3">
    <source>
        <dbReference type="EMBL" id="MBB4006411.1"/>
    </source>
</evidence>
<dbReference type="Gene3D" id="3.40.50.300">
    <property type="entry name" value="P-loop containing nucleotide triphosphate hydrolases"/>
    <property type="match status" value="1"/>
</dbReference>
<evidence type="ECO:0000313" key="6">
    <source>
        <dbReference type="Proteomes" id="UP000544107"/>
    </source>
</evidence>
<accession>A0A1Q9A4B9</accession>
<dbReference type="EMBL" id="JACIED010000001">
    <property type="protein sequence ID" value="MBB4006411.1"/>
    <property type="molecule type" value="Genomic_DNA"/>
</dbReference>
<dbReference type="Proteomes" id="UP000544107">
    <property type="component" value="Unassembled WGS sequence"/>
</dbReference>
<keyword evidence="4" id="KW-0808">Transferase</keyword>
<dbReference type="STRING" id="887144.BJF91_20130"/>
<dbReference type="EMBL" id="MKIN01000022">
    <property type="protein sequence ID" value="OLP49358.1"/>
    <property type="molecule type" value="Genomic_DNA"/>
</dbReference>
<evidence type="ECO:0000313" key="4">
    <source>
        <dbReference type="EMBL" id="OLP49358.1"/>
    </source>
</evidence>
<dbReference type="InterPro" id="IPR027417">
    <property type="entry name" value="P-loop_NTPase"/>
</dbReference>
<dbReference type="Proteomes" id="UP000185598">
    <property type="component" value="Unassembled WGS sequence"/>
</dbReference>
<dbReference type="OrthoDB" id="9811101at2"/>